<comment type="similarity">
    <text evidence="1">Belongs to the LysR transcriptional regulatory family.</text>
</comment>
<dbReference type="Gene3D" id="1.10.10.10">
    <property type="entry name" value="Winged helix-like DNA-binding domain superfamily/Winged helix DNA-binding domain"/>
    <property type="match status" value="1"/>
</dbReference>
<keyword evidence="7" id="KW-1185">Reference proteome</keyword>
<dbReference type="FunFam" id="1.10.10.10:FF:000001">
    <property type="entry name" value="LysR family transcriptional regulator"/>
    <property type="match status" value="1"/>
</dbReference>
<dbReference type="Gene3D" id="3.40.190.290">
    <property type="match status" value="1"/>
</dbReference>
<dbReference type="Proteomes" id="UP000269265">
    <property type="component" value="Unassembled WGS sequence"/>
</dbReference>
<dbReference type="InterPro" id="IPR005119">
    <property type="entry name" value="LysR_subst-bd"/>
</dbReference>
<dbReference type="PROSITE" id="PS50931">
    <property type="entry name" value="HTH_LYSR"/>
    <property type="match status" value="1"/>
</dbReference>
<name>A0A426VAH2_9BURK</name>
<accession>A0A426VAH2</accession>
<dbReference type="Pfam" id="PF03466">
    <property type="entry name" value="LysR_substrate"/>
    <property type="match status" value="1"/>
</dbReference>
<dbReference type="PANTHER" id="PTHR30537">
    <property type="entry name" value="HTH-TYPE TRANSCRIPTIONAL REGULATOR"/>
    <property type="match status" value="1"/>
</dbReference>
<dbReference type="GO" id="GO:0006351">
    <property type="term" value="P:DNA-templated transcription"/>
    <property type="evidence" value="ECO:0007669"/>
    <property type="project" value="TreeGrafter"/>
</dbReference>
<keyword evidence="3" id="KW-0238">DNA-binding</keyword>
<dbReference type="InterPro" id="IPR000847">
    <property type="entry name" value="LysR_HTH_N"/>
</dbReference>
<dbReference type="GO" id="GO:0043565">
    <property type="term" value="F:sequence-specific DNA binding"/>
    <property type="evidence" value="ECO:0007669"/>
    <property type="project" value="TreeGrafter"/>
</dbReference>
<dbReference type="PANTHER" id="PTHR30537:SF66">
    <property type="entry name" value="IRON-REGULATED VIRULENCE REGULATORY PROTEIN IRGB"/>
    <property type="match status" value="1"/>
</dbReference>
<evidence type="ECO:0000256" key="4">
    <source>
        <dbReference type="ARBA" id="ARBA00023163"/>
    </source>
</evidence>
<evidence type="ECO:0000256" key="1">
    <source>
        <dbReference type="ARBA" id="ARBA00009437"/>
    </source>
</evidence>
<evidence type="ECO:0000259" key="5">
    <source>
        <dbReference type="PROSITE" id="PS50931"/>
    </source>
</evidence>
<dbReference type="InterPro" id="IPR058163">
    <property type="entry name" value="LysR-type_TF_proteobact-type"/>
</dbReference>
<feature type="domain" description="HTH lysR-type" evidence="5">
    <location>
        <begin position="7"/>
        <end position="64"/>
    </location>
</feature>
<gene>
    <name evidence="6" type="ORF">EIP75_13145</name>
</gene>
<dbReference type="AlphaFoldDB" id="A0A426VAH2"/>
<dbReference type="SUPFAM" id="SSF53850">
    <property type="entry name" value="Periplasmic binding protein-like II"/>
    <property type="match status" value="1"/>
</dbReference>
<evidence type="ECO:0000313" key="7">
    <source>
        <dbReference type="Proteomes" id="UP000269265"/>
    </source>
</evidence>
<keyword evidence="2" id="KW-0805">Transcription regulation</keyword>
<dbReference type="CDD" id="cd08422">
    <property type="entry name" value="PBP2_CrgA_like"/>
    <property type="match status" value="1"/>
</dbReference>
<evidence type="ECO:0000313" key="6">
    <source>
        <dbReference type="EMBL" id="RRS03893.1"/>
    </source>
</evidence>
<dbReference type="GO" id="GO:0003700">
    <property type="term" value="F:DNA-binding transcription factor activity"/>
    <property type="evidence" value="ECO:0007669"/>
    <property type="project" value="InterPro"/>
</dbReference>
<protein>
    <submittedName>
        <fullName evidence="6">LysR family transcriptional regulator</fullName>
    </submittedName>
</protein>
<dbReference type="Pfam" id="PF00126">
    <property type="entry name" value="HTH_1"/>
    <property type="match status" value="1"/>
</dbReference>
<dbReference type="InterPro" id="IPR036390">
    <property type="entry name" value="WH_DNA-bd_sf"/>
</dbReference>
<organism evidence="6 7">
    <name type="scientific">Aquabacterium soli</name>
    <dbReference type="NCBI Taxonomy" id="2493092"/>
    <lineage>
        <taxon>Bacteria</taxon>
        <taxon>Pseudomonadati</taxon>
        <taxon>Pseudomonadota</taxon>
        <taxon>Betaproteobacteria</taxon>
        <taxon>Burkholderiales</taxon>
        <taxon>Aquabacterium</taxon>
    </lineage>
</organism>
<dbReference type="InterPro" id="IPR036388">
    <property type="entry name" value="WH-like_DNA-bd_sf"/>
</dbReference>
<comment type="caution">
    <text evidence="6">The sequence shown here is derived from an EMBL/GenBank/DDBJ whole genome shotgun (WGS) entry which is preliminary data.</text>
</comment>
<sequence length="303" mass="33302">MAALDALNLNHLLVFAAVVEAGSFTAAADRLGQTKARVSLVLRELEAQLGGALLTRTTRRLALTELGQRVYGECIPPLRSVQDTVAHLGRDDGPLGGTLRITAPVDHASQSLAPALARFAVLHPALHVDLRATDQRVDLVREGLDLSIRVGWLRDSTQRALKLGGFEQWVLASPDYLHRRGTPRQPSDLAEHDWVALSLLPSPLTWTFTHARREAQTVRMNSRLRVDSGAALMALLEHGMGLSVTEQFGAAKALRERRLVRVLPDWQAPFGGIHAVYPPGRQAPPARVRAFVEFYRDWLGKAV</sequence>
<dbReference type="RefSeq" id="WP_125243733.1">
    <property type="nucleotide sequence ID" value="NZ_RSED01000009.1"/>
</dbReference>
<reference evidence="6 7" key="1">
    <citation type="submission" date="2018-12" db="EMBL/GenBank/DDBJ databases">
        <title>The whole draft genome of Aquabacterium sp. SJQ9.</title>
        <authorList>
            <person name="Sun L."/>
            <person name="Gao X."/>
            <person name="Chen W."/>
            <person name="Huang K."/>
        </authorList>
    </citation>
    <scope>NUCLEOTIDE SEQUENCE [LARGE SCALE GENOMIC DNA]</scope>
    <source>
        <strain evidence="6 7">SJQ9</strain>
    </source>
</reference>
<keyword evidence="4" id="KW-0804">Transcription</keyword>
<dbReference type="EMBL" id="RSED01000009">
    <property type="protein sequence ID" value="RRS03893.1"/>
    <property type="molecule type" value="Genomic_DNA"/>
</dbReference>
<proteinExistence type="inferred from homology"/>
<evidence type="ECO:0000256" key="2">
    <source>
        <dbReference type="ARBA" id="ARBA00023015"/>
    </source>
</evidence>
<evidence type="ECO:0000256" key="3">
    <source>
        <dbReference type="ARBA" id="ARBA00023125"/>
    </source>
</evidence>
<dbReference type="SUPFAM" id="SSF46785">
    <property type="entry name" value="Winged helix' DNA-binding domain"/>
    <property type="match status" value="1"/>
</dbReference>
<dbReference type="OrthoDB" id="9786526at2"/>